<comment type="caution">
    <text evidence="2">The sequence shown here is derived from an EMBL/GenBank/DDBJ whole genome shotgun (WGS) entry which is preliminary data.</text>
</comment>
<feature type="non-terminal residue" evidence="2">
    <location>
        <position position="1"/>
    </location>
</feature>
<feature type="compositionally biased region" description="Acidic residues" evidence="1">
    <location>
        <begin position="470"/>
        <end position="481"/>
    </location>
</feature>
<dbReference type="SUPFAM" id="SSF101898">
    <property type="entry name" value="NHL repeat"/>
    <property type="match status" value="1"/>
</dbReference>
<reference evidence="2 3" key="1">
    <citation type="submission" date="2017-06" db="EMBL/GenBank/DDBJ databases">
        <title>A platform for efficient transgenesis in Macrostomum lignano, a flatworm model organism for stem cell research.</title>
        <authorList>
            <person name="Berezikov E."/>
        </authorList>
    </citation>
    <scope>NUCLEOTIDE SEQUENCE [LARGE SCALE GENOMIC DNA]</scope>
    <source>
        <strain evidence="2">DV1</strain>
        <tissue evidence="2">Whole organism</tissue>
    </source>
</reference>
<sequence>SEQSASDQCFIRGCVNPASGFGGRIPQPLCVRHLAQDSEKVRELRISMKARLEPMLAERDKIRIRQQTLAVELQAVEDLFDEALDSWVKWRSAVTTLLTERHDNALQNLGEFSMLQEYENAITAAESDENTRKVFELTSEMELKCTDLEEKLEANEKVNCDTRVVGDVSGGLRDLRLLNEVKMKEISRLCESTETPSQTEKKELCQLHSEILELEGAPQWIAVCSNTNGYVGNSEGNLVKASTVVSKPISLTSQCLFVVFHVNSGMDHILATSIDGTLRLAVNCAIDWSVEAVGLQCDSDRQSLYIAQSSVVTVADLSGSITHAVNAQSLGLSECKFVGMTGNSDKLFLLEQKNSSIFCLAKDGEQLQSVIDVSKYYPTNSGVLYEGLSAFGHFILMTDWASDQLHKICTVSHQLVVSYPTDLSEPADFEFPADVAVHSSGLIFVSRSLSDSVYVLLNDGTILQTLQFASEDDENESEGDDSSNSSKDHEEGSGSTDSGYKFNPYGLAVVEGDPPMLAVCQEKRKAVSIFTICCV</sequence>
<feature type="region of interest" description="Disordered" evidence="1">
    <location>
        <begin position="468"/>
        <end position="500"/>
    </location>
</feature>
<gene>
    <name evidence="2" type="ORF">BOX15_Mlig006646g4</name>
</gene>
<proteinExistence type="predicted"/>
<evidence type="ECO:0000313" key="3">
    <source>
        <dbReference type="Proteomes" id="UP000215902"/>
    </source>
</evidence>
<dbReference type="Gene3D" id="2.120.10.30">
    <property type="entry name" value="TolB, C-terminal domain"/>
    <property type="match status" value="1"/>
</dbReference>
<evidence type="ECO:0000313" key="2">
    <source>
        <dbReference type="EMBL" id="PAA66511.1"/>
    </source>
</evidence>
<dbReference type="EMBL" id="NIVC01001552">
    <property type="protein sequence ID" value="PAA66511.1"/>
    <property type="molecule type" value="Genomic_DNA"/>
</dbReference>
<name>A0A267EYC2_9PLAT</name>
<dbReference type="InterPro" id="IPR011042">
    <property type="entry name" value="6-blade_b-propeller_TolB-like"/>
</dbReference>
<keyword evidence="3" id="KW-1185">Reference proteome</keyword>
<evidence type="ECO:0000256" key="1">
    <source>
        <dbReference type="SAM" id="MobiDB-lite"/>
    </source>
</evidence>
<dbReference type="Proteomes" id="UP000215902">
    <property type="component" value="Unassembled WGS sequence"/>
</dbReference>
<dbReference type="AlphaFoldDB" id="A0A267EYC2"/>
<protein>
    <submittedName>
        <fullName evidence="2">Uncharacterized protein</fullName>
    </submittedName>
</protein>
<organism evidence="2 3">
    <name type="scientific">Macrostomum lignano</name>
    <dbReference type="NCBI Taxonomy" id="282301"/>
    <lineage>
        <taxon>Eukaryota</taxon>
        <taxon>Metazoa</taxon>
        <taxon>Spiralia</taxon>
        <taxon>Lophotrochozoa</taxon>
        <taxon>Platyhelminthes</taxon>
        <taxon>Rhabditophora</taxon>
        <taxon>Macrostomorpha</taxon>
        <taxon>Macrostomida</taxon>
        <taxon>Macrostomidae</taxon>
        <taxon>Macrostomum</taxon>
    </lineage>
</organism>
<accession>A0A267EYC2</accession>